<evidence type="ECO:0000313" key="3">
    <source>
        <dbReference type="Proteomes" id="UP000008711"/>
    </source>
</evidence>
<feature type="compositionally biased region" description="Basic and acidic residues" evidence="1">
    <location>
        <begin position="191"/>
        <end position="204"/>
    </location>
</feature>
<organism evidence="2 3">
    <name type="scientific">Drosophila erecta</name>
    <name type="common">Fruit fly</name>
    <dbReference type="NCBI Taxonomy" id="7220"/>
    <lineage>
        <taxon>Eukaryota</taxon>
        <taxon>Metazoa</taxon>
        <taxon>Ecdysozoa</taxon>
        <taxon>Arthropoda</taxon>
        <taxon>Hexapoda</taxon>
        <taxon>Insecta</taxon>
        <taxon>Pterygota</taxon>
        <taxon>Neoptera</taxon>
        <taxon>Endopterygota</taxon>
        <taxon>Diptera</taxon>
        <taxon>Brachycera</taxon>
        <taxon>Muscomorpha</taxon>
        <taxon>Ephydroidea</taxon>
        <taxon>Drosophilidae</taxon>
        <taxon>Drosophila</taxon>
        <taxon>Sophophora</taxon>
    </lineage>
</organism>
<gene>
    <name evidence="2" type="primary">Dere\GG16096</name>
    <name evidence="2" type="synonym">dere_GLEANR_16109</name>
    <name evidence="2" type="synonym">GG16096</name>
    <name evidence="2" type="ORF">Dere_GG16096</name>
</gene>
<dbReference type="AlphaFoldDB" id="B3NE59"/>
<evidence type="ECO:0000256" key="1">
    <source>
        <dbReference type="SAM" id="MobiDB-lite"/>
    </source>
</evidence>
<dbReference type="HOGENOM" id="CLU_318652_0_0_1"/>
<feature type="region of interest" description="Disordered" evidence="1">
    <location>
        <begin position="796"/>
        <end position="821"/>
    </location>
</feature>
<dbReference type="OrthoDB" id="7862929at2759"/>
<reference evidence="2 3" key="2">
    <citation type="journal article" date="2008" name="Bioinformatics">
        <title>Assembly reconciliation.</title>
        <authorList>
            <person name="Zimin A.V."/>
            <person name="Smith D.R."/>
            <person name="Sutton G."/>
            <person name="Yorke J.A."/>
        </authorList>
    </citation>
    <scope>NUCLEOTIDE SEQUENCE [LARGE SCALE GENOMIC DNA]</scope>
    <source>
        <strain evidence="2 3">TSC#14021-0224.01</strain>
    </source>
</reference>
<dbReference type="KEGG" id="der:6544735"/>
<feature type="compositionally biased region" description="Basic and acidic residues" evidence="1">
    <location>
        <begin position="225"/>
        <end position="238"/>
    </location>
</feature>
<dbReference type="Proteomes" id="UP000008711">
    <property type="component" value="Unassembled WGS sequence"/>
</dbReference>
<name>B3NE59_DROER</name>
<feature type="compositionally biased region" description="Polar residues" evidence="1">
    <location>
        <begin position="369"/>
        <end position="384"/>
    </location>
</feature>
<dbReference type="EMBL" id="CH954178">
    <property type="protein sequence ID" value="EDV52483.2"/>
    <property type="molecule type" value="Genomic_DNA"/>
</dbReference>
<reference evidence="2 3" key="1">
    <citation type="journal article" date="2007" name="Nature">
        <title>Evolution of genes and genomes on the Drosophila phylogeny.</title>
        <authorList>
            <consortium name="Drosophila 12 Genomes Consortium"/>
            <person name="Clark A.G."/>
            <person name="Eisen M.B."/>
            <person name="Smith D.R."/>
            <person name="Bergman C.M."/>
            <person name="Oliver B."/>
            <person name="Markow T.A."/>
            <person name="Kaufman T.C."/>
            <person name="Kellis M."/>
            <person name="Gelbart W."/>
            <person name="Iyer V.N."/>
            <person name="Pollard D.A."/>
            <person name="Sackton T.B."/>
            <person name="Larracuente A.M."/>
            <person name="Singh N.D."/>
            <person name="Abad J.P."/>
            <person name="Abt D.N."/>
            <person name="Adryan B."/>
            <person name="Aguade M."/>
            <person name="Akashi H."/>
            <person name="Anderson W.W."/>
            <person name="Aquadro C.F."/>
            <person name="Ardell D.H."/>
            <person name="Arguello R."/>
            <person name="Artieri C.G."/>
            <person name="Barbash D.A."/>
            <person name="Barker D."/>
            <person name="Barsanti P."/>
            <person name="Batterham P."/>
            <person name="Batzoglou S."/>
            <person name="Begun D."/>
            <person name="Bhutkar A."/>
            <person name="Blanco E."/>
            <person name="Bosak S.A."/>
            <person name="Bradley R.K."/>
            <person name="Brand A.D."/>
            <person name="Brent M.R."/>
            <person name="Brooks A.N."/>
            <person name="Brown R.H."/>
            <person name="Butlin R.K."/>
            <person name="Caggese C."/>
            <person name="Calvi B.R."/>
            <person name="Bernardo de Carvalho A."/>
            <person name="Caspi A."/>
            <person name="Castrezana S."/>
            <person name="Celniker S.E."/>
            <person name="Chang J.L."/>
            <person name="Chapple C."/>
            <person name="Chatterji S."/>
            <person name="Chinwalla A."/>
            <person name="Civetta A."/>
            <person name="Clifton S.W."/>
            <person name="Comeron J.M."/>
            <person name="Costello J.C."/>
            <person name="Coyne J.A."/>
            <person name="Daub J."/>
            <person name="David R.G."/>
            <person name="Delcher A.L."/>
            <person name="Delehaunty K."/>
            <person name="Do C.B."/>
            <person name="Ebling H."/>
            <person name="Edwards K."/>
            <person name="Eickbush T."/>
            <person name="Evans J.D."/>
            <person name="Filipski A."/>
            <person name="Findeiss S."/>
            <person name="Freyhult E."/>
            <person name="Fulton L."/>
            <person name="Fulton R."/>
            <person name="Garcia A.C."/>
            <person name="Gardiner A."/>
            <person name="Garfield D.A."/>
            <person name="Garvin B.E."/>
            <person name="Gibson G."/>
            <person name="Gilbert D."/>
            <person name="Gnerre S."/>
            <person name="Godfrey J."/>
            <person name="Good R."/>
            <person name="Gotea V."/>
            <person name="Gravely B."/>
            <person name="Greenberg A.J."/>
            <person name="Griffiths-Jones S."/>
            <person name="Gross S."/>
            <person name="Guigo R."/>
            <person name="Gustafson E.A."/>
            <person name="Haerty W."/>
            <person name="Hahn M.W."/>
            <person name="Halligan D.L."/>
            <person name="Halpern A.L."/>
            <person name="Halter G.M."/>
            <person name="Han M.V."/>
            <person name="Heger A."/>
            <person name="Hillier L."/>
            <person name="Hinrichs A.S."/>
            <person name="Holmes I."/>
            <person name="Hoskins R.A."/>
            <person name="Hubisz M.J."/>
            <person name="Hultmark D."/>
            <person name="Huntley M.A."/>
            <person name="Jaffe D.B."/>
            <person name="Jagadeeshan S."/>
            <person name="Jeck W.R."/>
            <person name="Johnson J."/>
            <person name="Jones C.D."/>
            <person name="Jordan W.C."/>
            <person name="Karpen G.H."/>
            <person name="Kataoka E."/>
            <person name="Keightley P.D."/>
            <person name="Kheradpour P."/>
            <person name="Kirkness E.F."/>
            <person name="Koerich L.B."/>
            <person name="Kristiansen K."/>
            <person name="Kudrna D."/>
            <person name="Kulathinal R.J."/>
            <person name="Kumar S."/>
            <person name="Kwok R."/>
            <person name="Lander E."/>
            <person name="Langley C.H."/>
            <person name="Lapoint R."/>
            <person name="Lazzaro B.P."/>
            <person name="Lee S.J."/>
            <person name="Levesque L."/>
            <person name="Li R."/>
            <person name="Lin C.F."/>
            <person name="Lin M.F."/>
            <person name="Lindblad-Toh K."/>
            <person name="Llopart A."/>
            <person name="Long M."/>
            <person name="Low L."/>
            <person name="Lozovsky E."/>
            <person name="Lu J."/>
            <person name="Luo M."/>
            <person name="Machado C.A."/>
            <person name="Makalowski W."/>
            <person name="Marzo M."/>
            <person name="Matsuda M."/>
            <person name="Matzkin L."/>
            <person name="McAllister B."/>
            <person name="McBride C.S."/>
            <person name="McKernan B."/>
            <person name="McKernan K."/>
            <person name="Mendez-Lago M."/>
            <person name="Minx P."/>
            <person name="Mollenhauer M.U."/>
            <person name="Montooth K."/>
            <person name="Mount S.M."/>
            <person name="Mu X."/>
            <person name="Myers E."/>
            <person name="Negre B."/>
            <person name="Newfeld S."/>
            <person name="Nielsen R."/>
            <person name="Noor M.A."/>
            <person name="O'Grady P."/>
            <person name="Pachter L."/>
            <person name="Papaceit M."/>
            <person name="Parisi M.J."/>
            <person name="Parisi M."/>
            <person name="Parts L."/>
            <person name="Pedersen J.S."/>
            <person name="Pesole G."/>
            <person name="Phillippy A.M."/>
            <person name="Ponting C.P."/>
            <person name="Pop M."/>
            <person name="Porcelli D."/>
            <person name="Powell J.R."/>
            <person name="Prohaska S."/>
            <person name="Pruitt K."/>
            <person name="Puig M."/>
            <person name="Quesneville H."/>
            <person name="Ram K.R."/>
            <person name="Rand D."/>
            <person name="Rasmussen M.D."/>
            <person name="Reed L.K."/>
            <person name="Reenan R."/>
            <person name="Reily A."/>
            <person name="Remington K.A."/>
            <person name="Rieger T.T."/>
            <person name="Ritchie M.G."/>
            <person name="Robin C."/>
            <person name="Rogers Y.H."/>
            <person name="Rohde C."/>
            <person name="Rozas J."/>
            <person name="Rubenfield M.J."/>
            <person name="Ruiz A."/>
            <person name="Russo S."/>
            <person name="Salzberg S.L."/>
            <person name="Sanchez-Gracia A."/>
            <person name="Saranga D.J."/>
            <person name="Sato H."/>
            <person name="Schaeffer S.W."/>
            <person name="Schatz M.C."/>
            <person name="Schlenke T."/>
            <person name="Schwartz R."/>
            <person name="Segarra C."/>
            <person name="Singh R.S."/>
            <person name="Sirot L."/>
            <person name="Sirota M."/>
            <person name="Sisneros N.B."/>
            <person name="Smith C.D."/>
            <person name="Smith T.F."/>
            <person name="Spieth J."/>
            <person name="Stage D.E."/>
            <person name="Stark A."/>
            <person name="Stephan W."/>
            <person name="Strausberg R.L."/>
            <person name="Strempel S."/>
            <person name="Sturgill D."/>
            <person name="Sutton G."/>
            <person name="Sutton G.G."/>
            <person name="Tao W."/>
            <person name="Teichmann S."/>
            <person name="Tobari Y.N."/>
            <person name="Tomimura Y."/>
            <person name="Tsolas J.M."/>
            <person name="Valente V.L."/>
            <person name="Venter E."/>
            <person name="Venter J.C."/>
            <person name="Vicario S."/>
            <person name="Vieira F.G."/>
            <person name="Vilella A.J."/>
            <person name="Villasante A."/>
            <person name="Walenz B."/>
            <person name="Wang J."/>
            <person name="Wasserman M."/>
            <person name="Watts T."/>
            <person name="Wilson D."/>
            <person name="Wilson R.K."/>
            <person name="Wing R.A."/>
            <person name="Wolfner M.F."/>
            <person name="Wong A."/>
            <person name="Wong G.K."/>
            <person name="Wu C.I."/>
            <person name="Wu G."/>
            <person name="Yamamoto D."/>
            <person name="Yang H.P."/>
            <person name="Yang S.P."/>
            <person name="Yorke J.A."/>
            <person name="Yoshida K."/>
            <person name="Zdobnov E."/>
            <person name="Zhang P."/>
            <person name="Zhang Y."/>
            <person name="Zimin A.V."/>
            <person name="Baldwin J."/>
            <person name="Abdouelleil A."/>
            <person name="Abdulkadir J."/>
            <person name="Abebe A."/>
            <person name="Abera B."/>
            <person name="Abreu J."/>
            <person name="Acer S.C."/>
            <person name="Aftuck L."/>
            <person name="Alexander A."/>
            <person name="An P."/>
            <person name="Anderson E."/>
            <person name="Anderson S."/>
            <person name="Arachi H."/>
            <person name="Azer M."/>
            <person name="Bachantsang P."/>
            <person name="Barry A."/>
            <person name="Bayul T."/>
            <person name="Berlin A."/>
            <person name="Bessette D."/>
            <person name="Bloom T."/>
            <person name="Blye J."/>
            <person name="Boguslavskiy L."/>
            <person name="Bonnet C."/>
            <person name="Boukhgalter B."/>
            <person name="Bourzgui I."/>
            <person name="Brown A."/>
            <person name="Cahill P."/>
            <person name="Channer S."/>
            <person name="Cheshatsang Y."/>
            <person name="Chuda L."/>
            <person name="Citroen M."/>
            <person name="Collymore A."/>
            <person name="Cooke P."/>
            <person name="Costello M."/>
            <person name="D'Aco K."/>
            <person name="Daza R."/>
            <person name="De Haan G."/>
            <person name="DeGray S."/>
            <person name="DeMaso C."/>
            <person name="Dhargay N."/>
            <person name="Dooley K."/>
            <person name="Dooley E."/>
            <person name="Doricent M."/>
            <person name="Dorje P."/>
            <person name="Dorjee K."/>
            <person name="Dupes A."/>
            <person name="Elong R."/>
            <person name="Falk J."/>
            <person name="Farina A."/>
            <person name="Faro S."/>
            <person name="Ferguson D."/>
            <person name="Fisher S."/>
            <person name="Foley C.D."/>
            <person name="Franke A."/>
            <person name="Friedrich D."/>
            <person name="Gadbois L."/>
            <person name="Gearin G."/>
            <person name="Gearin C.R."/>
            <person name="Giannoukos G."/>
            <person name="Goode T."/>
            <person name="Graham J."/>
            <person name="Grandbois E."/>
            <person name="Grewal S."/>
            <person name="Gyaltsen K."/>
            <person name="Hafez N."/>
            <person name="Hagos B."/>
            <person name="Hall J."/>
            <person name="Henson C."/>
            <person name="Hollinger A."/>
            <person name="Honan T."/>
            <person name="Huard M.D."/>
            <person name="Hughes L."/>
            <person name="Hurhula B."/>
            <person name="Husby M.E."/>
            <person name="Kamat A."/>
            <person name="Kanga B."/>
            <person name="Kashin S."/>
            <person name="Khazanovich D."/>
            <person name="Kisner P."/>
            <person name="Lance K."/>
            <person name="Lara M."/>
            <person name="Lee W."/>
            <person name="Lennon N."/>
            <person name="Letendre F."/>
            <person name="LeVine R."/>
            <person name="Lipovsky A."/>
            <person name="Liu X."/>
            <person name="Liu J."/>
            <person name="Liu S."/>
            <person name="Lokyitsang T."/>
            <person name="Lokyitsang Y."/>
            <person name="Lubonja R."/>
            <person name="Lui A."/>
            <person name="MacDonald P."/>
            <person name="Magnisalis V."/>
            <person name="Maru K."/>
            <person name="Matthews C."/>
            <person name="McCusker W."/>
            <person name="McDonough S."/>
            <person name="Mehta T."/>
            <person name="Meldrim J."/>
            <person name="Meneus L."/>
            <person name="Mihai O."/>
            <person name="Mihalev A."/>
            <person name="Mihova T."/>
            <person name="Mittelman R."/>
            <person name="Mlenga V."/>
            <person name="Montmayeur A."/>
            <person name="Mulrain L."/>
            <person name="Navidi A."/>
            <person name="Naylor J."/>
            <person name="Negash T."/>
            <person name="Nguyen T."/>
            <person name="Nguyen N."/>
            <person name="Nicol R."/>
            <person name="Norbu C."/>
            <person name="Norbu N."/>
            <person name="Novod N."/>
            <person name="O'Neill B."/>
            <person name="Osman S."/>
            <person name="Markiewicz E."/>
            <person name="Oyono O.L."/>
            <person name="Patti C."/>
            <person name="Phunkhang P."/>
            <person name="Pierre F."/>
            <person name="Priest M."/>
            <person name="Raghuraman S."/>
            <person name="Rege F."/>
            <person name="Reyes R."/>
            <person name="Rise C."/>
            <person name="Rogov P."/>
            <person name="Ross K."/>
            <person name="Ryan E."/>
            <person name="Settipalli S."/>
            <person name="Shea T."/>
            <person name="Sherpa N."/>
            <person name="Shi L."/>
            <person name="Shih D."/>
            <person name="Sparrow T."/>
            <person name="Spaulding J."/>
            <person name="Stalker J."/>
            <person name="Stange-Thomann N."/>
            <person name="Stavropoulos S."/>
            <person name="Stone C."/>
            <person name="Strader C."/>
            <person name="Tesfaye S."/>
            <person name="Thomson T."/>
            <person name="Thoulutsang Y."/>
            <person name="Thoulutsang D."/>
            <person name="Topham K."/>
            <person name="Topping I."/>
            <person name="Tsamla T."/>
            <person name="Vassiliev H."/>
            <person name="Vo A."/>
            <person name="Wangchuk T."/>
            <person name="Wangdi T."/>
            <person name="Weiand M."/>
            <person name="Wilkinson J."/>
            <person name="Wilson A."/>
            <person name="Yadav S."/>
            <person name="Young G."/>
            <person name="Yu Q."/>
            <person name="Zembek L."/>
            <person name="Zhong D."/>
            <person name="Zimmer A."/>
            <person name="Zwirko Z."/>
            <person name="Jaffe D.B."/>
            <person name="Alvarez P."/>
            <person name="Brockman W."/>
            <person name="Butler J."/>
            <person name="Chin C."/>
            <person name="Gnerre S."/>
            <person name="Grabherr M."/>
            <person name="Kleber M."/>
            <person name="Mauceli E."/>
            <person name="MacCallum I."/>
        </authorList>
    </citation>
    <scope>NUCLEOTIDE SEQUENCE [LARGE SCALE GENOMIC DNA]</scope>
    <source>
        <strain evidence="2 3">TSC#14021-0224.01</strain>
    </source>
</reference>
<proteinExistence type="predicted"/>
<feature type="compositionally biased region" description="Basic and acidic residues" evidence="1">
    <location>
        <begin position="402"/>
        <end position="435"/>
    </location>
</feature>
<protein>
    <submittedName>
        <fullName evidence="2">Uncharacterized protein</fullName>
    </submittedName>
</protein>
<sequence length="915" mass="104930">MERLHYPIPLNPNAKYLPNSISNVLYSIQKFDQSTLAWPTCQRNTGVLIGKVFTSPPEVPLAGIESFVFQNRRQCASRGNAREVKKNTFYQILQASQDQPCVSQRSTIKRKSIDAKFKSVLKDDIIYNDIYDIVRSHTQYKGLPQLKKQPEQQKPFSVSPPVVEVYKVRPVATETKGGKGRSCKSTSLTNKLREKTNELSESKRTTHQSKPKLTEAKSSKKKPYKLQEKTNELSDSKRTTHPSKPKLREAKSSKKNAYKLQEKTNELSDSKKTTHPSKSKLTEKKGSKKKPYKLREETNELSDSKRTTHPIKPNSSKTQLFTFQTRENKHKGNSKSEKDKTIQQLWPLPDRIRDREDRGQRSIKREPFNASSEIKSNFPSTQLPDQDGQMVEKGSTEELENLEEKPEQRAERTSDIKRNSKEESGKKKRNSKEASKLIPFKADKNITIYIVRRRNSKGKTDISLRSKRSGTEIYRIKEMKLNQSKNREEILTSVPKITDSYFLGRSKKRFYQNRTFALGHSNKNIYALRVNHQIENTADSTTANNLHKIISKMSITSNELGINSSTAQAKENIVSKSSDYHPFNSILNVGNGPKTTRKPTGQAEIIAKKLDDGTSQFSAHKTKPKDNFEENTAYTTLSTDYLKTKTKTPSNVSRIKQRSKFFRHESVPETPMNSIDAEGESSAVFPYEEHSNDIEDEISFRSGSIYSANRRSLDRKNFIEKLNLKSRKNSIDSTSKLYQDRLLKLKQFLNRHSVLDNADESSIDFEGIYDCDLLLYPYAEIYENKTIITEVKRPNVSKGIKENSRPTPRPPDDQIKSEKPVSRNTACIICRTIRGNQGEKEAPFMEKMRKEQRRRELLAYRARMEEPCIKSCNFLPEDLNNKTGRINMHDLGKKELYSLESSITLFGNAKTSISL</sequence>
<feature type="region of interest" description="Disordered" evidence="1">
    <location>
        <begin position="174"/>
        <end position="436"/>
    </location>
</feature>
<feature type="compositionally biased region" description="Basic and acidic residues" evidence="1">
    <location>
        <begin position="260"/>
        <end position="272"/>
    </location>
</feature>
<feature type="compositionally biased region" description="Basic and acidic residues" evidence="1">
    <location>
        <begin position="799"/>
        <end position="821"/>
    </location>
</feature>
<feature type="compositionally biased region" description="Basic and acidic residues" evidence="1">
    <location>
        <begin position="293"/>
        <end position="306"/>
    </location>
</feature>
<accession>B3NE59</accession>
<feature type="compositionally biased region" description="Basic and acidic residues" evidence="1">
    <location>
        <begin position="350"/>
        <end position="367"/>
    </location>
</feature>
<feature type="compositionally biased region" description="Polar residues" evidence="1">
    <location>
        <begin position="313"/>
        <end position="325"/>
    </location>
</feature>
<keyword evidence="3" id="KW-1185">Reference proteome</keyword>
<evidence type="ECO:0000313" key="2">
    <source>
        <dbReference type="EMBL" id="EDV52483.2"/>
    </source>
</evidence>